<comment type="subcellular location">
    <subcellularLocation>
        <location evidence="1">Membrane</location>
        <topology evidence="1">Multi-pass membrane protein</topology>
    </subcellularLocation>
</comment>
<protein>
    <submittedName>
        <fullName evidence="4">TrbC/VirB2 family protein</fullName>
    </submittedName>
</protein>
<sequence length="136" mass="13881">MKHHNQRQRRPKHMNQRTLLFSVAAVALMAVMIANPALAQGTGDVGEAGNAAAQTLVSAITGNIGLLIGLGITVMGLWTWIIGQKTAAGLTMVVGGVLLTMAPGIFKGARDVAVGVVEGFGGEAYQVDGAQSSGAN</sequence>
<keyword evidence="3" id="KW-0732">Signal</keyword>
<dbReference type="AlphaFoldDB" id="A0A6N4RD42"/>
<evidence type="ECO:0000256" key="3">
    <source>
        <dbReference type="SAM" id="SignalP"/>
    </source>
</evidence>
<feature type="transmembrane region" description="Helical" evidence="2">
    <location>
        <begin position="87"/>
        <end position="106"/>
    </location>
</feature>
<gene>
    <name evidence="4" type="ORF">DI628_08615</name>
</gene>
<accession>A0A6N4RD42</accession>
<dbReference type="InterPro" id="IPR007039">
    <property type="entry name" value="TrbC/VirB2"/>
</dbReference>
<reference evidence="4 5" key="1">
    <citation type="journal article" date="2017" name="Nat. Commun.">
        <title>In situ click chemistry generation of cyclooxygenase-2 inhibitors.</title>
        <authorList>
            <person name="Bhardwaj A."/>
            <person name="Kaur J."/>
            <person name="Wuest M."/>
            <person name="Wuest F."/>
        </authorList>
    </citation>
    <scope>NUCLEOTIDE SEQUENCE [LARGE SCALE GENOMIC DNA]</scope>
    <source>
        <strain evidence="4">S2_018_000_R2_106</strain>
    </source>
</reference>
<keyword evidence="2" id="KW-0812">Transmembrane</keyword>
<keyword evidence="2" id="KW-1133">Transmembrane helix</keyword>
<keyword evidence="2" id="KW-0472">Membrane</keyword>
<dbReference type="GO" id="GO:0016020">
    <property type="term" value="C:membrane"/>
    <property type="evidence" value="ECO:0007669"/>
    <property type="project" value="UniProtKB-SubCell"/>
</dbReference>
<feature type="chain" id="PRO_5026982665" evidence="3">
    <location>
        <begin position="40"/>
        <end position="136"/>
    </location>
</feature>
<proteinExistence type="predicted"/>
<feature type="signal peptide" evidence="3">
    <location>
        <begin position="1"/>
        <end position="39"/>
    </location>
</feature>
<comment type="caution">
    <text evidence="4">The sequence shown here is derived from an EMBL/GenBank/DDBJ whole genome shotgun (WGS) entry which is preliminary data.</text>
</comment>
<dbReference type="Proteomes" id="UP000320948">
    <property type="component" value="Unassembled WGS sequence"/>
</dbReference>
<feature type="transmembrane region" description="Helical" evidence="2">
    <location>
        <begin position="55"/>
        <end position="80"/>
    </location>
</feature>
<dbReference type="Pfam" id="PF04956">
    <property type="entry name" value="TrbC"/>
    <property type="match status" value="1"/>
</dbReference>
<name>A0A6N4RD42_BLAVI</name>
<evidence type="ECO:0000313" key="5">
    <source>
        <dbReference type="Proteomes" id="UP000320948"/>
    </source>
</evidence>
<organism evidence="4 5">
    <name type="scientific">Blastochloris viridis</name>
    <name type="common">Rhodopseudomonas viridis</name>
    <dbReference type="NCBI Taxonomy" id="1079"/>
    <lineage>
        <taxon>Bacteria</taxon>
        <taxon>Pseudomonadati</taxon>
        <taxon>Pseudomonadota</taxon>
        <taxon>Alphaproteobacteria</taxon>
        <taxon>Hyphomicrobiales</taxon>
        <taxon>Blastochloridaceae</taxon>
        <taxon>Blastochloris</taxon>
    </lineage>
</organism>
<evidence type="ECO:0000256" key="1">
    <source>
        <dbReference type="ARBA" id="ARBA00004141"/>
    </source>
</evidence>
<dbReference type="EMBL" id="VAFM01000002">
    <property type="protein sequence ID" value="TKW60936.1"/>
    <property type="molecule type" value="Genomic_DNA"/>
</dbReference>
<evidence type="ECO:0000256" key="2">
    <source>
        <dbReference type="SAM" id="Phobius"/>
    </source>
</evidence>
<evidence type="ECO:0000313" key="4">
    <source>
        <dbReference type="EMBL" id="TKW60936.1"/>
    </source>
</evidence>